<feature type="domain" description="Phytocyanin" evidence="13">
    <location>
        <begin position="31"/>
        <end position="134"/>
    </location>
</feature>
<dbReference type="Pfam" id="PF02298">
    <property type="entry name" value="Cu_bind_like"/>
    <property type="match status" value="1"/>
</dbReference>
<reference evidence="14 15" key="1">
    <citation type="journal article" date="2019" name="Sci. Rep.">
        <title>A high-quality genome of Eragrostis curvula grass provides insights into Poaceae evolution and supports new strategies to enhance forage quality.</title>
        <authorList>
            <person name="Carballo J."/>
            <person name="Santos B.A.C.M."/>
            <person name="Zappacosta D."/>
            <person name="Garbus I."/>
            <person name="Selva J.P."/>
            <person name="Gallo C.A."/>
            <person name="Diaz A."/>
            <person name="Albertini E."/>
            <person name="Caccamo M."/>
            <person name="Echenique V."/>
        </authorList>
    </citation>
    <scope>NUCLEOTIDE SEQUENCE [LARGE SCALE GENOMIC DNA]</scope>
    <source>
        <strain evidence="15">cv. Victoria</strain>
        <tissue evidence="14">Leaf</tissue>
    </source>
</reference>
<evidence type="ECO:0000256" key="10">
    <source>
        <dbReference type="SAM" id="MobiDB-lite"/>
    </source>
</evidence>
<dbReference type="GO" id="GO:0098552">
    <property type="term" value="C:side of membrane"/>
    <property type="evidence" value="ECO:0007669"/>
    <property type="project" value="UniProtKB-KW"/>
</dbReference>
<keyword evidence="15" id="KW-1185">Reference proteome</keyword>
<evidence type="ECO:0000256" key="8">
    <source>
        <dbReference type="ARBA" id="ARBA00035011"/>
    </source>
</evidence>
<evidence type="ECO:0000256" key="1">
    <source>
        <dbReference type="ARBA" id="ARBA00004589"/>
    </source>
</evidence>
<evidence type="ECO:0000256" key="9">
    <source>
        <dbReference type="ARBA" id="ARBA00037868"/>
    </source>
</evidence>
<keyword evidence="7" id="KW-0449">Lipoprotein</keyword>
<keyword evidence="11" id="KW-1133">Transmembrane helix</keyword>
<evidence type="ECO:0000256" key="11">
    <source>
        <dbReference type="SAM" id="Phobius"/>
    </source>
</evidence>
<evidence type="ECO:0000256" key="3">
    <source>
        <dbReference type="ARBA" id="ARBA00022729"/>
    </source>
</evidence>
<feature type="signal peptide" evidence="12">
    <location>
        <begin position="1"/>
        <end position="28"/>
    </location>
</feature>
<dbReference type="PANTHER" id="PTHR33021:SF170">
    <property type="entry name" value="OS06G0286228 PROTEIN"/>
    <property type="match status" value="1"/>
</dbReference>
<name>A0A5J9SMN4_9POAL</name>
<dbReference type="PANTHER" id="PTHR33021">
    <property type="entry name" value="BLUE COPPER PROTEIN"/>
    <property type="match status" value="1"/>
</dbReference>
<dbReference type="PROSITE" id="PS51485">
    <property type="entry name" value="PHYTOCYANIN"/>
    <property type="match status" value="1"/>
</dbReference>
<dbReference type="GO" id="GO:0005886">
    <property type="term" value="C:plasma membrane"/>
    <property type="evidence" value="ECO:0007669"/>
    <property type="project" value="TreeGrafter"/>
</dbReference>
<dbReference type="InterPro" id="IPR008972">
    <property type="entry name" value="Cupredoxin"/>
</dbReference>
<dbReference type="InterPro" id="IPR003245">
    <property type="entry name" value="Phytocyanin_dom"/>
</dbReference>
<sequence>MASGVSFPAAAAAALVLVAALAVSAASAVPVVYVVGGEERGWRKPTPSDETYNHWASRNRFRVGDFLQFKYDKNDSVLVVSRDDYKVCSASKPAQRFDGGDTRFRLDHSGFFYFLSGAEGHCDAGQRMTARVMAQGEGRQVVAPAAAPHAMSPRTGGGGDDEGGSYGPGSGGGGGGSYKPAPGAGSGSGSGTGTVSRPPPPPPSASGGVASVRAPPLFSGYHVVVGTVLGIALLILAA</sequence>
<dbReference type="AlphaFoldDB" id="A0A5J9SMN4"/>
<organism evidence="14 15">
    <name type="scientific">Eragrostis curvula</name>
    <name type="common">weeping love grass</name>
    <dbReference type="NCBI Taxonomy" id="38414"/>
    <lineage>
        <taxon>Eukaryota</taxon>
        <taxon>Viridiplantae</taxon>
        <taxon>Streptophyta</taxon>
        <taxon>Embryophyta</taxon>
        <taxon>Tracheophyta</taxon>
        <taxon>Spermatophyta</taxon>
        <taxon>Magnoliopsida</taxon>
        <taxon>Liliopsida</taxon>
        <taxon>Poales</taxon>
        <taxon>Poaceae</taxon>
        <taxon>PACMAD clade</taxon>
        <taxon>Chloridoideae</taxon>
        <taxon>Eragrostideae</taxon>
        <taxon>Eragrostidinae</taxon>
        <taxon>Eragrostis</taxon>
    </lineage>
</organism>
<dbReference type="SUPFAM" id="SSF49503">
    <property type="entry name" value="Cupredoxins"/>
    <property type="match status" value="1"/>
</dbReference>
<feature type="transmembrane region" description="Helical" evidence="11">
    <location>
        <begin position="218"/>
        <end position="237"/>
    </location>
</feature>
<evidence type="ECO:0000256" key="5">
    <source>
        <dbReference type="ARBA" id="ARBA00023157"/>
    </source>
</evidence>
<protein>
    <recommendedName>
        <fullName evidence="13">Phytocyanin domain-containing protein</fullName>
    </recommendedName>
</protein>
<keyword evidence="2" id="KW-0336">GPI-anchor</keyword>
<feature type="region of interest" description="Disordered" evidence="10">
    <location>
        <begin position="139"/>
        <end position="209"/>
    </location>
</feature>
<keyword evidence="11" id="KW-0812">Transmembrane</keyword>
<evidence type="ECO:0000256" key="2">
    <source>
        <dbReference type="ARBA" id="ARBA00022622"/>
    </source>
</evidence>
<comment type="caution">
    <text evidence="14">The sequence shown here is derived from an EMBL/GenBank/DDBJ whole genome shotgun (WGS) entry which is preliminary data.</text>
</comment>
<evidence type="ECO:0000256" key="7">
    <source>
        <dbReference type="ARBA" id="ARBA00023288"/>
    </source>
</evidence>
<keyword evidence="5" id="KW-1015">Disulfide bond</keyword>
<dbReference type="InterPro" id="IPR039391">
    <property type="entry name" value="Phytocyanin-like"/>
</dbReference>
<dbReference type="Gramene" id="TVU00220">
    <property type="protein sequence ID" value="TVU00220"/>
    <property type="gene ID" value="EJB05_54328"/>
</dbReference>
<comment type="similarity">
    <text evidence="8">Belongs to the early nodulin-like (ENODL) family.</text>
</comment>
<dbReference type="Proteomes" id="UP000324897">
    <property type="component" value="Unassembled WGS sequence"/>
</dbReference>
<dbReference type="EMBL" id="RWGY01000621">
    <property type="protein sequence ID" value="TVU00220.1"/>
    <property type="molecule type" value="Genomic_DNA"/>
</dbReference>
<dbReference type="FunFam" id="2.60.40.420:FF:000010">
    <property type="entry name" value="Early nodulin-like protein 1"/>
    <property type="match status" value="1"/>
</dbReference>
<gene>
    <name evidence="14" type="ORF">EJB05_54328</name>
</gene>
<evidence type="ECO:0000256" key="12">
    <source>
        <dbReference type="SAM" id="SignalP"/>
    </source>
</evidence>
<comment type="subcellular location">
    <subcellularLocation>
        <location evidence="9">Endomembrane system</location>
        <topology evidence="9">Lipid-anchor</topology>
    </subcellularLocation>
    <subcellularLocation>
        <location evidence="1">Membrane</location>
        <topology evidence="1">Lipid-anchor</topology>
        <topology evidence="1">GPI-anchor</topology>
    </subcellularLocation>
</comment>
<dbReference type="InterPro" id="IPR041846">
    <property type="entry name" value="ENL_dom"/>
</dbReference>
<keyword evidence="4 11" id="KW-0472">Membrane</keyword>
<proteinExistence type="inferred from homology"/>
<evidence type="ECO:0000256" key="4">
    <source>
        <dbReference type="ARBA" id="ARBA00023136"/>
    </source>
</evidence>
<feature type="chain" id="PRO_5023885132" description="Phytocyanin domain-containing protein" evidence="12">
    <location>
        <begin position="29"/>
        <end position="238"/>
    </location>
</feature>
<dbReference type="CDD" id="cd11019">
    <property type="entry name" value="OsENODL1_like"/>
    <property type="match status" value="1"/>
</dbReference>
<evidence type="ECO:0000256" key="6">
    <source>
        <dbReference type="ARBA" id="ARBA00023180"/>
    </source>
</evidence>
<dbReference type="OrthoDB" id="959565at2759"/>
<dbReference type="Gene3D" id="2.60.40.420">
    <property type="entry name" value="Cupredoxins - blue copper proteins"/>
    <property type="match status" value="1"/>
</dbReference>
<evidence type="ECO:0000313" key="14">
    <source>
        <dbReference type="EMBL" id="TVU00220.1"/>
    </source>
</evidence>
<evidence type="ECO:0000313" key="15">
    <source>
        <dbReference type="Proteomes" id="UP000324897"/>
    </source>
</evidence>
<keyword evidence="3 12" id="KW-0732">Signal</keyword>
<accession>A0A5J9SMN4</accession>
<evidence type="ECO:0000259" key="13">
    <source>
        <dbReference type="PROSITE" id="PS51485"/>
    </source>
</evidence>
<keyword evidence="6" id="KW-0325">Glycoprotein</keyword>
<dbReference type="GO" id="GO:0009055">
    <property type="term" value="F:electron transfer activity"/>
    <property type="evidence" value="ECO:0007669"/>
    <property type="project" value="InterPro"/>
</dbReference>
<feature type="compositionally biased region" description="Gly residues" evidence="10">
    <location>
        <begin position="164"/>
        <end position="177"/>
    </location>
</feature>
<dbReference type="GO" id="GO:0012505">
    <property type="term" value="C:endomembrane system"/>
    <property type="evidence" value="ECO:0007669"/>
    <property type="project" value="UniProtKB-SubCell"/>
</dbReference>